<feature type="region of interest" description="Disordered" evidence="2">
    <location>
        <begin position="257"/>
        <end position="286"/>
    </location>
</feature>
<dbReference type="Pfam" id="PF00415">
    <property type="entry name" value="RCC1"/>
    <property type="match status" value="1"/>
</dbReference>
<evidence type="ECO:0000313" key="4">
    <source>
        <dbReference type="Proteomes" id="UP001164286"/>
    </source>
</evidence>
<dbReference type="InterPro" id="IPR000408">
    <property type="entry name" value="Reg_chr_condens"/>
</dbReference>
<dbReference type="GO" id="GO:0034551">
    <property type="term" value="P:mitochondrial respiratory chain complex III assembly"/>
    <property type="evidence" value="ECO:0007669"/>
    <property type="project" value="TreeGrafter"/>
</dbReference>
<feature type="repeat" description="RCC1" evidence="1">
    <location>
        <begin position="317"/>
        <end position="378"/>
    </location>
</feature>
<keyword evidence="4" id="KW-1185">Reference proteome</keyword>
<gene>
    <name evidence="3" type="ORF">MKK02DRAFT_41009</name>
</gene>
<sequence length="573" mass="60309">MPARTLTSRSIPLVAATTLSVSLYALHTHVRPVLLDAAPGPTESTFGLPKKPRSAIIPSSSSPYLPLGWGSNRYLTLSPDQSLSQLKKPTPLTQFGATPLRDLVLAEKYGAAVDARGDCWMWGTGYDPSGEVGRSIKGKNIKTLIPASAKLFCLSKSGNLYAVSTSRAVQTSSQQYKAERSWWSSMFGTDAGVDFYELQAEGGLKRGERWASVSAGKHHLLAVTTKGRTFSLPIDPLANSHRQLGTRQVLDASTAPLASIRSSPSSSSPTPTPSLPLNPATDPRAYPTLTEIPSLASVPIASVTASALSSFARTPTGRVLGWGANESGQIGLGPSGAIEVVSSPVEVVLARNYPGGTTMNCTRVVAAGALTMFVVERDVPGKEGTWVDLLACGNGMSGGLGNGLWSSACTSPVKVKTVSGLQEYSEKKNAFVPLGIHDLSISSGPAAHIFAVLDTADQAEEKGVKMGLYGKDVMVWGGNVDYQLGNGKRSSLAVPQHIPQLISRSSGDIAAAAKEAGLSSGTLSPMPHSRLQLHQSKTDAYDLSGKLIKRGVKCEETMVAGYNSSVLYNKTLD</sequence>
<dbReference type="Gene3D" id="2.130.10.30">
    <property type="entry name" value="Regulator of chromosome condensation 1/beta-lactamase-inhibitor protein II"/>
    <property type="match status" value="1"/>
</dbReference>
<protein>
    <submittedName>
        <fullName evidence="3">Regulator of chromosome condensation 1/beta-lactamase-inhibitor protein II</fullName>
    </submittedName>
</protein>
<evidence type="ECO:0000256" key="1">
    <source>
        <dbReference type="PROSITE-ProRule" id="PRU00235"/>
    </source>
</evidence>
<evidence type="ECO:0000313" key="3">
    <source>
        <dbReference type="EMBL" id="KAI9632699.1"/>
    </source>
</evidence>
<name>A0AA38LSM0_9TREE</name>
<dbReference type="SUPFAM" id="SSF50985">
    <property type="entry name" value="RCC1/BLIP-II"/>
    <property type="match status" value="1"/>
</dbReference>
<dbReference type="PANTHER" id="PTHR47563">
    <property type="entry name" value="PROTEIN FMP25, MITOCHONDRIAL"/>
    <property type="match status" value="1"/>
</dbReference>
<evidence type="ECO:0000256" key="2">
    <source>
        <dbReference type="SAM" id="MobiDB-lite"/>
    </source>
</evidence>
<reference evidence="3" key="1">
    <citation type="journal article" date="2022" name="G3 (Bethesda)">
        <title>High quality genome of the basidiomycete yeast Dioszegia hungarica PDD-24b-2 isolated from cloud water.</title>
        <authorList>
            <person name="Jarrige D."/>
            <person name="Haridas S."/>
            <person name="Bleykasten-Grosshans C."/>
            <person name="Joly M."/>
            <person name="Nadalig T."/>
            <person name="Sancelme M."/>
            <person name="Vuilleumier S."/>
            <person name="Grigoriev I.V."/>
            <person name="Amato P."/>
            <person name="Bringel F."/>
        </authorList>
    </citation>
    <scope>NUCLEOTIDE SEQUENCE</scope>
    <source>
        <strain evidence="3">PDD-24b-2</strain>
    </source>
</reference>
<dbReference type="PANTHER" id="PTHR47563:SF1">
    <property type="entry name" value="PROTEIN FMP25, MITOCHONDRIAL"/>
    <property type="match status" value="1"/>
</dbReference>
<dbReference type="GO" id="GO:0005743">
    <property type="term" value="C:mitochondrial inner membrane"/>
    <property type="evidence" value="ECO:0007669"/>
    <property type="project" value="TreeGrafter"/>
</dbReference>
<dbReference type="AlphaFoldDB" id="A0AA38LSM0"/>
<accession>A0AA38LSM0</accession>
<comment type="caution">
    <text evidence="3">The sequence shown here is derived from an EMBL/GenBank/DDBJ whole genome shotgun (WGS) entry which is preliminary data.</text>
</comment>
<dbReference type="GeneID" id="77730582"/>
<dbReference type="InterPro" id="IPR009091">
    <property type="entry name" value="RCC1/BLIP-II"/>
</dbReference>
<organism evidence="3 4">
    <name type="scientific">Dioszegia hungarica</name>
    <dbReference type="NCBI Taxonomy" id="4972"/>
    <lineage>
        <taxon>Eukaryota</taxon>
        <taxon>Fungi</taxon>
        <taxon>Dikarya</taxon>
        <taxon>Basidiomycota</taxon>
        <taxon>Agaricomycotina</taxon>
        <taxon>Tremellomycetes</taxon>
        <taxon>Tremellales</taxon>
        <taxon>Bulleribasidiaceae</taxon>
        <taxon>Dioszegia</taxon>
    </lineage>
</organism>
<dbReference type="EMBL" id="JAKWFO010000014">
    <property type="protein sequence ID" value="KAI9632699.1"/>
    <property type="molecule type" value="Genomic_DNA"/>
</dbReference>
<dbReference type="RefSeq" id="XP_052942476.1">
    <property type="nucleotide sequence ID" value="XM_053091377.1"/>
</dbReference>
<dbReference type="InterPro" id="IPR053245">
    <property type="entry name" value="MitoProcess-Associated"/>
</dbReference>
<proteinExistence type="predicted"/>
<dbReference type="Proteomes" id="UP001164286">
    <property type="component" value="Unassembled WGS sequence"/>
</dbReference>
<feature type="compositionally biased region" description="Low complexity" evidence="2">
    <location>
        <begin position="257"/>
        <end position="269"/>
    </location>
</feature>
<dbReference type="PROSITE" id="PS50012">
    <property type="entry name" value="RCC1_3"/>
    <property type="match status" value="1"/>
</dbReference>